<keyword evidence="2" id="KW-0067">ATP-binding</keyword>
<accession>F9WEL4</accession>
<dbReference type="EMBL" id="CAEQ01002032">
    <property type="protein sequence ID" value="CCD15725.1"/>
    <property type="molecule type" value="Genomic_DNA"/>
</dbReference>
<evidence type="ECO:0000259" key="4">
    <source>
        <dbReference type="SMART" id="SM01178"/>
    </source>
</evidence>
<dbReference type="GO" id="GO:0004386">
    <property type="term" value="F:helicase activity"/>
    <property type="evidence" value="ECO:0007669"/>
    <property type="project" value="UniProtKB-KW"/>
</dbReference>
<keyword evidence="1" id="KW-0378">Hydrolase</keyword>
<proteinExistence type="predicted"/>
<dbReference type="InterPro" id="IPR025313">
    <property type="entry name" value="SPB4-like_CTE"/>
</dbReference>
<evidence type="ECO:0000256" key="2">
    <source>
        <dbReference type="ARBA" id="ARBA00022806"/>
    </source>
</evidence>
<feature type="compositionally biased region" description="Basic and acidic residues" evidence="3">
    <location>
        <begin position="172"/>
        <end position="194"/>
    </location>
</feature>
<organism evidence="5 6">
    <name type="scientific">Trypanosoma congolense (strain IL3000)</name>
    <dbReference type="NCBI Taxonomy" id="1068625"/>
    <lineage>
        <taxon>Eukaryota</taxon>
        <taxon>Discoba</taxon>
        <taxon>Euglenozoa</taxon>
        <taxon>Kinetoplastea</taxon>
        <taxon>Metakinetoplastina</taxon>
        <taxon>Trypanosomatida</taxon>
        <taxon>Trypanosomatidae</taxon>
        <taxon>Trypanosoma</taxon>
        <taxon>Nannomonas</taxon>
    </lineage>
</organism>
<evidence type="ECO:0000256" key="1">
    <source>
        <dbReference type="ARBA" id="ARBA00022801"/>
    </source>
</evidence>
<comment type="caution">
    <text evidence="5">The sequence shown here is derived from an EMBL/GenBank/DDBJ whole genome shotgun (WGS) entry which is preliminary data.</text>
</comment>
<evidence type="ECO:0000256" key="3">
    <source>
        <dbReference type="SAM" id="MobiDB-lite"/>
    </source>
</evidence>
<dbReference type="SMART" id="SM01178">
    <property type="entry name" value="DUF4217"/>
    <property type="match status" value="1"/>
</dbReference>
<dbReference type="Proteomes" id="UP000000702">
    <property type="component" value="Unassembled WGS sequence"/>
</dbReference>
<reference evidence="6" key="1">
    <citation type="submission" date="2011-07" db="EMBL/GenBank/DDBJ databases">
        <title>Divergent evolution of antigenic variation in African trypanosomes.</title>
        <authorList>
            <person name="Jackson A.P."/>
            <person name="Berry A."/>
            <person name="Allison H.C."/>
            <person name="Burton P."/>
            <person name="Anderson J."/>
            <person name="Aslett M."/>
            <person name="Brown R."/>
            <person name="Corton N."/>
            <person name="Harris D."/>
            <person name="Hauser H."/>
            <person name="Gamble J."/>
            <person name="Gilderthorp R."/>
            <person name="McQuillan J."/>
            <person name="Quail M.A."/>
            <person name="Sanders M."/>
            <person name="Van Tonder A."/>
            <person name="Ginger M.L."/>
            <person name="Donelson J.E."/>
            <person name="Field M.C."/>
            <person name="Barry J.D."/>
            <person name="Berriman M."/>
            <person name="Hertz-Fowler C."/>
        </authorList>
    </citation>
    <scope>NUCLEOTIDE SEQUENCE [LARGE SCALE GENOMIC DNA]</scope>
    <source>
        <strain evidence="6">IL3000</strain>
    </source>
</reference>
<keyword evidence="6" id="KW-1185">Reference proteome</keyword>
<evidence type="ECO:0000313" key="5">
    <source>
        <dbReference type="EMBL" id="CCD15725.1"/>
    </source>
</evidence>
<evidence type="ECO:0000313" key="6">
    <source>
        <dbReference type="Proteomes" id="UP000000702"/>
    </source>
</evidence>
<dbReference type="GO" id="GO:0016787">
    <property type="term" value="F:hydrolase activity"/>
    <property type="evidence" value="ECO:0007669"/>
    <property type="project" value="UniProtKB-KW"/>
</dbReference>
<feature type="compositionally biased region" description="Basic and acidic residues" evidence="3">
    <location>
        <begin position="204"/>
        <end position="215"/>
    </location>
</feature>
<gene>
    <name evidence="5" type="ORF">TCIL3000_0_07370</name>
</gene>
<reference evidence="5 6" key="2">
    <citation type="journal article" date="2012" name="Proc. Natl. Acad. Sci. U.S.A.">
        <title>Antigenic diversity is generated by distinct evolutionary mechanisms in African trypanosome species.</title>
        <authorList>
            <person name="Jackson A.P."/>
            <person name="Berry A."/>
            <person name="Aslett M."/>
            <person name="Allison H.C."/>
            <person name="Burton P."/>
            <person name="Vavrova-Anderson J."/>
            <person name="Brown R."/>
            <person name="Browne H."/>
            <person name="Corton N."/>
            <person name="Hauser H."/>
            <person name="Gamble J."/>
            <person name="Gilderthorp R."/>
            <person name="Marcello L."/>
            <person name="McQuillan J."/>
            <person name="Otto T.D."/>
            <person name="Quail M.A."/>
            <person name="Sanders M.J."/>
            <person name="van Tonder A."/>
            <person name="Ginger M.L."/>
            <person name="Field M.C."/>
            <person name="Barry J.D."/>
            <person name="Hertz-Fowler C."/>
            <person name="Berriman M."/>
        </authorList>
    </citation>
    <scope>NUCLEOTIDE SEQUENCE [LARGE SCALE GENOMIC DNA]</scope>
    <source>
        <strain evidence="5 6">IL3000</strain>
    </source>
</reference>
<dbReference type="AlphaFoldDB" id="F9WEL4"/>
<protein>
    <submittedName>
        <fullName evidence="5">WGS project CAEQ00000000 data, annotated contig 285</fullName>
    </submittedName>
</protein>
<keyword evidence="2" id="KW-0547">Nucleotide-binding</keyword>
<name>F9WEL4_TRYCI</name>
<dbReference type="Pfam" id="PF13959">
    <property type="entry name" value="CTE_SPB4"/>
    <property type="match status" value="1"/>
</dbReference>
<sequence>MLFLMPQEVGYASYISNFMNTEGSVESAGGEGRRKVASVMEEKKYESFLFYLTKLDPKSNHMWIQSTATLERAICRLVMKRHTTLENSGDEALGRNDDITRLALFAYQSYIRAYAGHSRELKRLFFCSDLLHLGHVAQSFGIDKRPSEVRSQLQGFIKEDRKLSRRPLSDAAGEKDEKPRKVPKLEMSHSDRYRSTVVQKQRKVTKDWYEKKRAETPAQRHQQFTEFDA</sequence>
<feature type="region of interest" description="Disordered" evidence="3">
    <location>
        <begin position="164"/>
        <end position="229"/>
    </location>
</feature>
<feature type="compositionally biased region" description="Polar residues" evidence="3">
    <location>
        <begin position="219"/>
        <end position="229"/>
    </location>
</feature>
<dbReference type="VEuPathDB" id="TriTrypDB:TcIL3000_0_07370"/>
<feature type="domain" description="ATP-dependent rRNA helicase SPB4-like C-terminal extension" evidence="4">
    <location>
        <begin position="84"/>
        <end position="150"/>
    </location>
</feature>
<keyword evidence="2" id="KW-0347">Helicase</keyword>